<reference evidence="2" key="1">
    <citation type="journal article" date="2021" name="BMC Genomics">
        <title>Chromosome-level genome assembly and manually-curated proteome of model necrotroph Parastagonospora nodorum Sn15 reveals a genome-wide trove of candidate effector homologs, and redundancy of virulence-related functions within an accessory chromosome.</title>
        <authorList>
            <person name="Bertazzoni S."/>
            <person name="Jones D.A.B."/>
            <person name="Phan H.T."/>
            <person name="Tan K.-C."/>
            <person name="Hane J.K."/>
        </authorList>
    </citation>
    <scope>NUCLEOTIDE SEQUENCE [LARGE SCALE GENOMIC DNA]</scope>
    <source>
        <strain evidence="2">SN15 / ATCC MYA-4574 / FGSC 10173)</strain>
    </source>
</reference>
<proteinExistence type="predicted"/>
<dbReference type="AlphaFoldDB" id="A0A7U2FC98"/>
<evidence type="ECO:0000313" key="2">
    <source>
        <dbReference type="Proteomes" id="UP000663193"/>
    </source>
</evidence>
<name>A0A7U2FC98_PHANO</name>
<dbReference type="VEuPathDB" id="FungiDB:JI435_418280"/>
<dbReference type="Proteomes" id="UP000663193">
    <property type="component" value="Chromosome 14"/>
</dbReference>
<protein>
    <submittedName>
        <fullName evidence="1">Uncharacterized protein</fullName>
    </submittedName>
</protein>
<gene>
    <name evidence="1" type="ORF">JI435_418280</name>
</gene>
<keyword evidence="2" id="KW-1185">Reference proteome</keyword>
<accession>A0A7U2FC98</accession>
<dbReference type="EMBL" id="CP069036">
    <property type="protein sequence ID" value="QRD02625.1"/>
    <property type="molecule type" value="Genomic_DNA"/>
</dbReference>
<sequence length="76" mass="8705">MLQAGVEHLKVCCDCEMESFRNCLNILALSITCPCTSSWNWHHLVSSPSLHRHNNKGHSCKRSFSNRLHAGLSWRK</sequence>
<evidence type="ECO:0000313" key="1">
    <source>
        <dbReference type="EMBL" id="QRD02625.1"/>
    </source>
</evidence>
<organism evidence="1 2">
    <name type="scientific">Phaeosphaeria nodorum (strain SN15 / ATCC MYA-4574 / FGSC 10173)</name>
    <name type="common">Glume blotch fungus</name>
    <name type="synonym">Parastagonospora nodorum</name>
    <dbReference type="NCBI Taxonomy" id="321614"/>
    <lineage>
        <taxon>Eukaryota</taxon>
        <taxon>Fungi</taxon>
        <taxon>Dikarya</taxon>
        <taxon>Ascomycota</taxon>
        <taxon>Pezizomycotina</taxon>
        <taxon>Dothideomycetes</taxon>
        <taxon>Pleosporomycetidae</taxon>
        <taxon>Pleosporales</taxon>
        <taxon>Pleosporineae</taxon>
        <taxon>Phaeosphaeriaceae</taxon>
        <taxon>Parastagonospora</taxon>
    </lineage>
</organism>